<dbReference type="PANTHER" id="PTHR19818">
    <property type="entry name" value="ZINC FINGER PROTEIN ZIC AND GLI"/>
    <property type="match status" value="1"/>
</dbReference>
<feature type="domain" description="C2H2-type" evidence="7">
    <location>
        <begin position="286"/>
        <end position="314"/>
    </location>
</feature>
<dbReference type="Proteomes" id="UP001044222">
    <property type="component" value="Chromosome 18"/>
</dbReference>
<feature type="region of interest" description="Disordered" evidence="6">
    <location>
        <begin position="164"/>
        <end position="216"/>
    </location>
</feature>
<dbReference type="GO" id="GO:0000981">
    <property type="term" value="F:DNA-binding transcription factor activity, RNA polymerase II-specific"/>
    <property type="evidence" value="ECO:0007669"/>
    <property type="project" value="TreeGrafter"/>
</dbReference>
<feature type="domain" description="C2H2-type" evidence="7">
    <location>
        <begin position="373"/>
        <end position="400"/>
    </location>
</feature>
<name>A0A9D3LNF8_ANGAN</name>
<evidence type="ECO:0000256" key="3">
    <source>
        <dbReference type="ARBA" id="ARBA00022771"/>
    </source>
</evidence>
<feature type="region of interest" description="Disordered" evidence="6">
    <location>
        <begin position="29"/>
        <end position="135"/>
    </location>
</feature>
<reference evidence="8" key="1">
    <citation type="submission" date="2021-01" db="EMBL/GenBank/DDBJ databases">
        <title>A chromosome-scale assembly of European eel, Anguilla anguilla.</title>
        <authorList>
            <person name="Henkel C."/>
            <person name="Jong-Raadsen S.A."/>
            <person name="Dufour S."/>
            <person name="Weltzien F.-A."/>
            <person name="Palstra A.P."/>
            <person name="Pelster B."/>
            <person name="Spaink H.P."/>
            <person name="Van Den Thillart G.E."/>
            <person name="Jansen H."/>
            <person name="Zahm M."/>
            <person name="Klopp C."/>
            <person name="Cedric C."/>
            <person name="Louis A."/>
            <person name="Berthelot C."/>
            <person name="Parey E."/>
            <person name="Roest Crollius H."/>
            <person name="Montfort J."/>
            <person name="Robinson-Rechavi M."/>
            <person name="Bucao C."/>
            <person name="Bouchez O."/>
            <person name="Gislard M."/>
            <person name="Lluch J."/>
            <person name="Milhes M."/>
            <person name="Lampietro C."/>
            <person name="Lopez Roques C."/>
            <person name="Donnadieu C."/>
            <person name="Braasch I."/>
            <person name="Desvignes T."/>
            <person name="Postlethwait J."/>
            <person name="Bobe J."/>
            <person name="Guiguen Y."/>
            <person name="Dirks R."/>
        </authorList>
    </citation>
    <scope>NUCLEOTIDE SEQUENCE</scope>
    <source>
        <strain evidence="8">Tag_6206</strain>
        <tissue evidence="8">Liver</tissue>
    </source>
</reference>
<keyword evidence="4" id="KW-0862">Zinc</keyword>
<keyword evidence="9" id="KW-1185">Reference proteome</keyword>
<protein>
    <recommendedName>
        <fullName evidence="7">C2H2-type domain-containing protein</fullName>
    </recommendedName>
</protein>
<dbReference type="GO" id="GO:0045944">
    <property type="term" value="P:positive regulation of transcription by RNA polymerase II"/>
    <property type="evidence" value="ECO:0007669"/>
    <property type="project" value="UniProtKB-ARBA"/>
</dbReference>
<evidence type="ECO:0000313" key="8">
    <source>
        <dbReference type="EMBL" id="KAG5831603.1"/>
    </source>
</evidence>
<sequence length="471" mass="51285">MSSQAENDSPKKVLESEFLALVMGILTKEAGENRQTRGGGLCGAASGEVPESEGERGPEEEAAADGEPAEDSESARGGESTGELSDHTQLLCGSPDVEEVCATEMLTDESQHCEEEQAPQPSPAELNSDITDRNGYAVSDAERLSAVARAGPLVDHQYCAEVREPPCAPAENPPGKRGPRPAPNSEPNLAVTGETGRGQRRRGGPRKRAGAQREAAGAWSGRPCAAWRWCWRRRWGGGFRSQRGLNGRQLAARAEKRYGCSHCGKLFLKQSHVRAHQIPSRDGKPFRCSLCGGDFAVKCSLKLHQRTAHAGEKKLHRCSHCGKLFGTPGQLRTHQVVHTGVKQFRCAQCGKGFTAKTSLSKHQLAVHRGERPFPCDMCGRIFSQRSGLKGHQRIHTGEKPFECLDCGKSFRSSSSYKKHKVVHTREKAFCCEVCGKCFTASNNLKRHWLIHTGEKPFICAVCGKVTLSPAI</sequence>
<evidence type="ECO:0000259" key="7">
    <source>
        <dbReference type="PROSITE" id="PS50157"/>
    </source>
</evidence>
<organism evidence="8 9">
    <name type="scientific">Anguilla anguilla</name>
    <name type="common">European freshwater eel</name>
    <name type="synonym">Muraena anguilla</name>
    <dbReference type="NCBI Taxonomy" id="7936"/>
    <lineage>
        <taxon>Eukaryota</taxon>
        <taxon>Metazoa</taxon>
        <taxon>Chordata</taxon>
        <taxon>Craniata</taxon>
        <taxon>Vertebrata</taxon>
        <taxon>Euteleostomi</taxon>
        <taxon>Actinopterygii</taxon>
        <taxon>Neopterygii</taxon>
        <taxon>Teleostei</taxon>
        <taxon>Anguilliformes</taxon>
        <taxon>Anguillidae</taxon>
        <taxon>Anguilla</taxon>
    </lineage>
</organism>
<comment type="caution">
    <text evidence="8">The sequence shown here is derived from an EMBL/GenBank/DDBJ whole genome shotgun (WGS) entry which is preliminary data.</text>
</comment>
<dbReference type="Pfam" id="PF00096">
    <property type="entry name" value="zf-C2H2"/>
    <property type="match status" value="5"/>
</dbReference>
<evidence type="ECO:0000256" key="1">
    <source>
        <dbReference type="ARBA" id="ARBA00022723"/>
    </source>
</evidence>
<dbReference type="InterPro" id="IPR050329">
    <property type="entry name" value="GLI_C2H2-zinc-finger"/>
</dbReference>
<evidence type="ECO:0000256" key="2">
    <source>
        <dbReference type="ARBA" id="ARBA00022737"/>
    </source>
</evidence>
<dbReference type="SUPFAM" id="SSF57667">
    <property type="entry name" value="beta-beta-alpha zinc fingers"/>
    <property type="match status" value="4"/>
</dbReference>
<evidence type="ECO:0000256" key="5">
    <source>
        <dbReference type="PROSITE-ProRule" id="PRU00042"/>
    </source>
</evidence>
<feature type="domain" description="C2H2-type" evidence="7">
    <location>
        <begin position="401"/>
        <end position="428"/>
    </location>
</feature>
<evidence type="ECO:0000256" key="6">
    <source>
        <dbReference type="SAM" id="MobiDB-lite"/>
    </source>
</evidence>
<dbReference type="EMBL" id="JAFIRN010000018">
    <property type="protein sequence ID" value="KAG5831603.1"/>
    <property type="molecule type" value="Genomic_DNA"/>
</dbReference>
<keyword evidence="2" id="KW-0677">Repeat</keyword>
<feature type="domain" description="C2H2-type" evidence="7">
    <location>
        <begin position="258"/>
        <end position="285"/>
    </location>
</feature>
<dbReference type="FunFam" id="3.30.160.60:FF:000759">
    <property type="entry name" value="zinc finger protein 16"/>
    <property type="match status" value="1"/>
</dbReference>
<dbReference type="InterPro" id="IPR013087">
    <property type="entry name" value="Znf_C2H2_type"/>
</dbReference>
<dbReference type="PROSITE" id="PS50157">
    <property type="entry name" value="ZINC_FINGER_C2H2_2"/>
    <property type="match status" value="7"/>
</dbReference>
<proteinExistence type="predicted"/>
<evidence type="ECO:0000313" key="9">
    <source>
        <dbReference type="Proteomes" id="UP001044222"/>
    </source>
</evidence>
<dbReference type="GO" id="GO:0000978">
    <property type="term" value="F:RNA polymerase II cis-regulatory region sequence-specific DNA binding"/>
    <property type="evidence" value="ECO:0007669"/>
    <property type="project" value="TreeGrafter"/>
</dbReference>
<dbReference type="FunFam" id="3.30.160.60:FF:000624">
    <property type="entry name" value="zinc finger protein 697"/>
    <property type="match status" value="1"/>
</dbReference>
<feature type="domain" description="C2H2-type" evidence="7">
    <location>
        <begin position="316"/>
        <end position="343"/>
    </location>
</feature>
<dbReference type="SMART" id="SM00355">
    <property type="entry name" value="ZnF_C2H2"/>
    <property type="match status" value="7"/>
</dbReference>
<dbReference type="PROSITE" id="PS00028">
    <property type="entry name" value="ZINC_FINGER_C2H2_1"/>
    <property type="match status" value="6"/>
</dbReference>
<dbReference type="FunFam" id="3.30.160.60:FF:000303">
    <property type="entry name" value="Zinc finger protein 41"/>
    <property type="match status" value="1"/>
</dbReference>
<keyword evidence="1" id="KW-0479">Metal-binding</keyword>
<feature type="domain" description="C2H2-type" evidence="7">
    <location>
        <begin position="429"/>
        <end position="456"/>
    </location>
</feature>
<dbReference type="InterPro" id="IPR036236">
    <property type="entry name" value="Znf_C2H2_sf"/>
</dbReference>
<dbReference type="GO" id="GO:0008270">
    <property type="term" value="F:zinc ion binding"/>
    <property type="evidence" value="ECO:0007669"/>
    <property type="project" value="UniProtKB-KW"/>
</dbReference>
<dbReference type="AlphaFoldDB" id="A0A9D3LNF8"/>
<dbReference type="FunFam" id="3.30.160.60:FF:000557">
    <property type="entry name" value="zinc finger and SCAN domain-containing protein 29"/>
    <property type="match status" value="1"/>
</dbReference>
<feature type="compositionally biased region" description="Basic residues" evidence="6">
    <location>
        <begin position="198"/>
        <end position="210"/>
    </location>
</feature>
<feature type="domain" description="C2H2-type" evidence="7">
    <location>
        <begin position="344"/>
        <end position="372"/>
    </location>
</feature>
<gene>
    <name evidence="8" type="ORF">ANANG_G00305450</name>
</gene>
<accession>A0A9D3LNF8</accession>
<feature type="compositionally biased region" description="Acidic residues" evidence="6">
    <location>
        <begin position="60"/>
        <end position="72"/>
    </location>
</feature>
<dbReference type="GO" id="GO:0005634">
    <property type="term" value="C:nucleus"/>
    <property type="evidence" value="ECO:0007669"/>
    <property type="project" value="UniProtKB-ARBA"/>
</dbReference>
<evidence type="ECO:0000256" key="4">
    <source>
        <dbReference type="ARBA" id="ARBA00022833"/>
    </source>
</evidence>
<dbReference type="PANTHER" id="PTHR19818:SF157">
    <property type="entry name" value="C2H2-TYPE DOMAIN-CONTAINING PROTEIN"/>
    <property type="match status" value="1"/>
</dbReference>
<keyword evidence="3 5" id="KW-0863">Zinc-finger</keyword>
<dbReference type="Gene3D" id="3.30.160.60">
    <property type="entry name" value="Classic Zinc Finger"/>
    <property type="match status" value="7"/>
</dbReference>